<dbReference type="AlphaFoldDB" id="A0A831YCF3"/>
<accession>A0A831YCF3</accession>
<comment type="caution">
    <text evidence="1">The sequence shown here is derived from an EMBL/GenBank/DDBJ whole genome shotgun (WGS) entry which is preliminary data.</text>
</comment>
<proteinExistence type="predicted"/>
<name>A0A831YCF3_9AQUI</name>
<dbReference type="EMBL" id="DSFC01000044">
    <property type="protein sequence ID" value="HEV08917.1"/>
    <property type="molecule type" value="Genomic_DNA"/>
</dbReference>
<feature type="non-terminal residue" evidence="1">
    <location>
        <position position="1"/>
    </location>
</feature>
<protein>
    <submittedName>
        <fullName evidence="1">Uncharacterized protein</fullName>
    </submittedName>
</protein>
<dbReference type="Proteomes" id="UP000885621">
    <property type="component" value="Unassembled WGS sequence"/>
</dbReference>
<organism evidence="1">
    <name type="scientific">Sulfurihydrogenibium azorense</name>
    <dbReference type="NCBI Taxonomy" id="309806"/>
    <lineage>
        <taxon>Bacteria</taxon>
        <taxon>Pseudomonadati</taxon>
        <taxon>Aquificota</taxon>
        <taxon>Aquificia</taxon>
        <taxon>Aquificales</taxon>
        <taxon>Hydrogenothermaceae</taxon>
        <taxon>Sulfurihydrogenibium</taxon>
    </lineage>
</organism>
<evidence type="ECO:0000313" key="1">
    <source>
        <dbReference type="EMBL" id="HEV08917.1"/>
    </source>
</evidence>
<reference evidence="1" key="1">
    <citation type="journal article" date="2020" name="mSystems">
        <title>Genome- and Community-Level Interaction Insights into Carbon Utilization and Element Cycling Functions of Hydrothermarchaeota in Hydrothermal Sediment.</title>
        <authorList>
            <person name="Zhou Z."/>
            <person name="Liu Y."/>
            <person name="Xu W."/>
            <person name="Pan J."/>
            <person name="Luo Z.H."/>
            <person name="Li M."/>
        </authorList>
    </citation>
    <scope>NUCLEOTIDE SEQUENCE [LARGE SCALE GENOMIC DNA]</scope>
    <source>
        <strain evidence="1">SpSt-1257</strain>
    </source>
</reference>
<gene>
    <name evidence="1" type="ORF">ENO34_00780</name>
</gene>
<sequence>DIFYKSISDGVLQSGNKLECDGKQKYNLYASINSVSFFPIGYSPSQRANVYSVEVNVSIKIEDVRGNVVVNKNIREKTQYIGTGLRADFEKRYAFEEIGNILKVRVFSIMSEL</sequence>